<feature type="domain" description="Phosphodiester glycosidase" evidence="2">
    <location>
        <begin position="349"/>
        <end position="505"/>
    </location>
</feature>
<dbReference type="Gene3D" id="2.60.40.3500">
    <property type="match status" value="1"/>
</dbReference>
<dbReference type="HOGENOM" id="CLU_042792_0_0_9"/>
<evidence type="ECO:0000259" key="2">
    <source>
        <dbReference type="Pfam" id="PF09992"/>
    </source>
</evidence>
<sequence length="509" mass="55613">MYAEAMLLYLCVLCASVVRKERVRVFRILKCASGFLRGNITMKIFKRVYILMMLIIFCSQIVWAAPAKPVLQKVRYSQSAEQVRIVFDVNELPEYTAQLSANQDQIIIDFTNTDSSKIPILQLNDPIVSNVQIIQVQPGKQRVVINLKKPIVSYKLFTLSNPKRIVIDIVKEFDRKYEEQIGTGLKYISLYRSIKAGPISAYVVDLAPGSDYVIKPVLSNNAIVDLEKVQAMAERNKGIAAVNASYFALNGEIIGLLKMNGEIVSSPTIGRTALGILPDGKILFDQIDYKGTVTLPDGATIAITGVNHERGQDDLILYNNYYDNMTGANEYGTDYIVSQDVITAVVHGNAVIPPGAVVLSAHGSNEKALSSLKVGDAIKINQTLGSVWDKTIYVIGAGPRLIKNNSVFLTSKIEEFPPDIAVGRAPRTAVGVTKDGHVLLVVVDGRQQHSMGVTLLELALLMQEFGAVDAMNLDGGGSSEMVVKGKIMNKPSDGRERSVGDALIIVPKD</sequence>
<dbReference type="PANTHER" id="PTHR40446">
    <property type="entry name" value="N-ACETYLGLUCOSAMINE-1-PHOSPHODIESTER ALPHA-N-ACETYLGLUCOSAMINIDASE"/>
    <property type="match status" value="1"/>
</dbReference>
<keyword evidence="1" id="KW-0812">Transmembrane</keyword>
<feature type="transmembrane region" description="Helical" evidence="1">
    <location>
        <begin position="44"/>
        <end position="65"/>
    </location>
</feature>
<dbReference type="Pfam" id="PF11741">
    <property type="entry name" value="AMIN"/>
    <property type="match status" value="1"/>
</dbReference>
<evidence type="ECO:0000259" key="3">
    <source>
        <dbReference type="Pfam" id="PF11741"/>
    </source>
</evidence>
<dbReference type="AlphaFoldDB" id="I8TRR6"/>
<dbReference type="KEGG" id="pft:JBW_00587"/>
<gene>
    <name evidence="4" type="ORF">JBW_00587</name>
</gene>
<dbReference type="Proteomes" id="UP000005361">
    <property type="component" value="Chromosome"/>
</dbReference>
<evidence type="ECO:0000313" key="4">
    <source>
        <dbReference type="EMBL" id="AJQ25939.1"/>
    </source>
</evidence>
<keyword evidence="1" id="KW-1133">Transmembrane helix</keyword>
<accession>I8TRR6</accession>
<proteinExistence type="predicted"/>
<evidence type="ECO:0008006" key="6">
    <source>
        <dbReference type="Google" id="ProtNLM"/>
    </source>
</evidence>
<keyword evidence="1" id="KW-0472">Membrane</keyword>
<protein>
    <recommendedName>
        <fullName evidence="6">AMIN domain-containing protein</fullName>
    </recommendedName>
</protein>
<dbReference type="Pfam" id="PF09992">
    <property type="entry name" value="NAGPA"/>
    <property type="match status" value="1"/>
</dbReference>
<dbReference type="InterPro" id="IPR021731">
    <property type="entry name" value="AMIN_dom"/>
</dbReference>
<evidence type="ECO:0000313" key="5">
    <source>
        <dbReference type="Proteomes" id="UP000005361"/>
    </source>
</evidence>
<evidence type="ECO:0000256" key="1">
    <source>
        <dbReference type="SAM" id="Phobius"/>
    </source>
</evidence>
<feature type="domain" description="AMIN" evidence="3">
    <location>
        <begin position="74"/>
        <end position="151"/>
    </location>
</feature>
<dbReference type="InterPro" id="IPR018711">
    <property type="entry name" value="NAGPA"/>
</dbReference>
<dbReference type="PANTHER" id="PTHR40446:SF2">
    <property type="entry name" value="N-ACETYLGLUCOSAMINE-1-PHOSPHODIESTER ALPHA-N-ACETYLGLUCOSAMINIDASE"/>
    <property type="match status" value="1"/>
</dbReference>
<name>I8TRR6_9FIRM</name>
<dbReference type="EMBL" id="CP010978">
    <property type="protein sequence ID" value="AJQ25939.1"/>
    <property type="molecule type" value="Genomic_DNA"/>
</dbReference>
<dbReference type="STRING" id="1192197.JBW_00587"/>
<organism evidence="4 5">
    <name type="scientific">Pelosinus fermentans JBW45</name>
    <dbReference type="NCBI Taxonomy" id="1192197"/>
    <lineage>
        <taxon>Bacteria</taxon>
        <taxon>Bacillati</taxon>
        <taxon>Bacillota</taxon>
        <taxon>Negativicutes</taxon>
        <taxon>Selenomonadales</taxon>
        <taxon>Sporomusaceae</taxon>
        <taxon>Pelosinus</taxon>
    </lineage>
</organism>
<reference evidence="4 5" key="1">
    <citation type="journal article" date="2015" name="Genome Announc.">
        <title>Complete Genome Sequence of Pelosinus fermentans JBW45, a Member of a Remarkably Competitive Group of Negativicutes in the Firmicutes Phylum.</title>
        <authorList>
            <person name="De Leon K.B."/>
            <person name="Utturkar S.M."/>
            <person name="Camilleri L.B."/>
            <person name="Elias D.A."/>
            <person name="Arkin A.P."/>
            <person name="Fields M.W."/>
            <person name="Brown S.D."/>
            <person name="Wall J.D."/>
        </authorList>
    </citation>
    <scope>NUCLEOTIDE SEQUENCE [LARGE SCALE GENOMIC DNA]</scope>
    <source>
        <strain evidence="4 5">JBW45</strain>
    </source>
</reference>
<reference evidence="5" key="2">
    <citation type="submission" date="2015-02" db="EMBL/GenBank/DDBJ databases">
        <title>Complete Genome Sequence of Pelosinus fermentans JBW45.</title>
        <authorList>
            <person name="De Leon K.B."/>
            <person name="Utturkar S.M."/>
            <person name="Camilleri L.B."/>
            <person name="Arkin A.P."/>
            <person name="Fields M.W."/>
            <person name="Brown S.D."/>
            <person name="Wall J.D."/>
        </authorList>
    </citation>
    <scope>NUCLEOTIDE SEQUENCE [LARGE SCALE GENOMIC DNA]</scope>
    <source>
        <strain evidence="5">JBW45</strain>
    </source>
</reference>